<keyword evidence="1" id="KW-0472">Membrane</keyword>
<proteinExistence type="predicted"/>
<dbReference type="RefSeq" id="WP_263997637.1">
    <property type="nucleotide sequence ID" value="NZ_JACKVK010000010.1"/>
</dbReference>
<evidence type="ECO:0000313" key="2">
    <source>
        <dbReference type="EMBL" id="MCV7422743.1"/>
    </source>
</evidence>
<evidence type="ECO:0000313" key="3">
    <source>
        <dbReference type="Proteomes" id="UP001141629"/>
    </source>
</evidence>
<protein>
    <submittedName>
        <fullName evidence="2">Alkaline shock response membrane anchor protein AmaP</fullName>
    </submittedName>
</protein>
<name>A0A9X2YNT4_9MYCO</name>
<dbReference type="AlphaFoldDB" id="A0A9X2YNT4"/>
<keyword evidence="1" id="KW-1133">Transmembrane helix</keyword>
<accession>A0A9X2YNT4</accession>
<keyword evidence="1" id="KW-0812">Transmembrane</keyword>
<keyword evidence="3" id="KW-1185">Reference proteome</keyword>
<feature type="transmembrane region" description="Helical" evidence="1">
    <location>
        <begin position="12"/>
        <end position="35"/>
    </location>
</feature>
<gene>
    <name evidence="2" type="ORF">H7K45_19530</name>
</gene>
<reference evidence="2" key="1">
    <citation type="submission" date="2020-07" db="EMBL/GenBank/DDBJ databases">
        <authorList>
            <person name="Pettersson B.M.F."/>
            <person name="Behra P.R.K."/>
            <person name="Ramesh M."/>
            <person name="Das S."/>
            <person name="Dasgupta S."/>
            <person name="Kirsebom L.A."/>
        </authorList>
    </citation>
    <scope>NUCLEOTIDE SEQUENCE</scope>
    <source>
        <strain evidence="2">DSM 44838</strain>
    </source>
</reference>
<comment type="caution">
    <text evidence="2">The sequence shown here is derived from an EMBL/GenBank/DDBJ whole genome shotgun (WGS) entry which is preliminary data.</text>
</comment>
<sequence length="186" mass="19465">MTRTAVTFDRIAAVVAGLALVALGAALVVWTTGSVPNLPRRVAISGLHSATGTGWWPFALAGAGVLLVVVALRWLFAHTPAAKVKDLPLRRDDAGSITVDLGEVATAAAEALKQNLDVESASGKAVIDRGTRTVDLTVTTTATPRSDRLIPTIDAVCAQIAGVLSDPSVATRTTIHTGKRERRRVR</sequence>
<reference evidence="2" key="2">
    <citation type="journal article" date="2022" name="BMC Genomics">
        <title>Comparative genome analysis of mycobacteria focusing on tRNA and non-coding RNA.</title>
        <authorList>
            <person name="Behra P.R.K."/>
            <person name="Pettersson B.M.F."/>
            <person name="Ramesh M."/>
            <person name="Das S."/>
            <person name="Dasgupta S."/>
            <person name="Kirsebom L.A."/>
        </authorList>
    </citation>
    <scope>NUCLEOTIDE SEQUENCE</scope>
    <source>
        <strain evidence="2">DSM 44838</strain>
    </source>
</reference>
<dbReference type="EMBL" id="JACKVK010000010">
    <property type="protein sequence ID" value="MCV7422743.1"/>
    <property type="molecule type" value="Genomic_DNA"/>
</dbReference>
<dbReference type="Proteomes" id="UP001141629">
    <property type="component" value="Unassembled WGS sequence"/>
</dbReference>
<feature type="transmembrane region" description="Helical" evidence="1">
    <location>
        <begin position="55"/>
        <end position="76"/>
    </location>
</feature>
<evidence type="ECO:0000256" key="1">
    <source>
        <dbReference type="SAM" id="Phobius"/>
    </source>
</evidence>
<organism evidence="2 3">
    <name type="scientific">Mycobacterium yunnanensis</name>
    <dbReference type="NCBI Taxonomy" id="368477"/>
    <lineage>
        <taxon>Bacteria</taxon>
        <taxon>Bacillati</taxon>
        <taxon>Actinomycetota</taxon>
        <taxon>Actinomycetes</taxon>
        <taxon>Mycobacteriales</taxon>
        <taxon>Mycobacteriaceae</taxon>
        <taxon>Mycobacterium</taxon>
    </lineage>
</organism>